<comment type="caution">
    <text evidence="1">The sequence shown here is derived from an EMBL/GenBank/DDBJ whole genome shotgun (WGS) entry which is preliminary data.</text>
</comment>
<keyword evidence="2" id="KW-1185">Reference proteome</keyword>
<dbReference type="EMBL" id="JAOYFB010000040">
    <property type="protein sequence ID" value="KAK4037193.1"/>
    <property type="molecule type" value="Genomic_DNA"/>
</dbReference>
<reference evidence="1 2" key="1">
    <citation type="journal article" date="2023" name="Nucleic Acids Res.">
        <title>The hologenome of Daphnia magna reveals possible DNA methylation and microbiome-mediated evolution of the host genome.</title>
        <authorList>
            <person name="Chaturvedi A."/>
            <person name="Li X."/>
            <person name="Dhandapani V."/>
            <person name="Marshall H."/>
            <person name="Kissane S."/>
            <person name="Cuenca-Cambronero M."/>
            <person name="Asole G."/>
            <person name="Calvet F."/>
            <person name="Ruiz-Romero M."/>
            <person name="Marangio P."/>
            <person name="Guigo R."/>
            <person name="Rago D."/>
            <person name="Mirbahai L."/>
            <person name="Eastwood N."/>
            <person name="Colbourne J.K."/>
            <person name="Zhou J."/>
            <person name="Mallon E."/>
            <person name="Orsini L."/>
        </authorList>
    </citation>
    <scope>NUCLEOTIDE SEQUENCE [LARGE SCALE GENOMIC DNA]</scope>
    <source>
        <strain evidence="1">LRV0_1</strain>
    </source>
</reference>
<proteinExistence type="predicted"/>
<sequence length="88" mass="10196">MRAVSYMDRLKVWTRQDKLRTVFASFSVLSSFTLTSHDVTVIKIIGRVIIYTFIMKGKAELQAKSGRSHSMKYEESLPYIILQYVQST</sequence>
<name>A0ABR0B676_9CRUS</name>
<evidence type="ECO:0000313" key="2">
    <source>
        <dbReference type="Proteomes" id="UP001234178"/>
    </source>
</evidence>
<protein>
    <submittedName>
        <fullName evidence="1">Uncharacterized protein</fullName>
    </submittedName>
</protein>
<accession>A0ABR0B676</accession>
<evidence type="ECO:0000313" key="1">
    <source>
        <dbReference type="EMBL" id="KAK4037193.1"/>
    </source>
</evidence>
<dbReference type="Proteomes" id="UP001234178">
    <property type="component" value="Unassembled WGS sequence"/>
</dbReference>
<gene>
    <name evidence="1" type="ORF">OUZ56_029233</name>
</gene>
<organism evidence="1 2">
    <name type="scientific">Daphnia magna</name>
    <dbReference type="NCBI Taxonomy" id="35525"/>
    <lineage>
        <taxon>Eukaryota</taxon>
        <taxon>Metazoa</taxon>
        <taxon>Ecdysozoa</taxon>
        <taxon>Arthropoda</taxon>
        <taxon>Crustacea</taxon>
        <taxon>Branchiopoda</taxon>
        <taxon>Diplostraca</taxon>
        <taxon>Cladocera</taxon>
        <taxon>Anomopoda</taxon>
        <taxon>Daphniidae</taxon>
        <taxon>Daphnia</taxon>
    </lineage>
</organism>